<dbReference type="Pfam" id="PF00582">
    <property type="entry name" value="Usp"/>
    <property type="match status" value="1"/>
</dbReference>
<gene>
    <name evidence="5" type="ORF">F2Q68_00026694</name>
</gene>
<evidence type="ECO:0000256" key="2">
    <source>
        <dbReference type="ARBA" id="ARBA00012483"/>
    </source>
</evidence>
<dbReference type="Gene3D" id="3.40.50.620">
    <property type="entry name" value="HUPs"/>
    <property type="match status" value="1"/>
</dbReference>
<comment type="caution">
    <text evidence="5">The sequence shown here is derived from an EMBL/GenBank/DDBJ whole genome shotgun (WGS) entry which is preliminary data.</text>
</comment>
<evidence type="ECO:0000256" key="3">
    <source>
        <dbReference type="ARBA" id="ARBA00022786"/>
    </source>
</evidence>
<comment type="catalytic activity">
    <reaction evidence="1">
        <text>S-ubiquitinyl-[E2 ubiquitin-conjugating enzyme]-L-cysteine + [acceptor protein]-L-lysine = [E2 ubiquitin-conjugating enzyme]-L-cysteine + N(6)-ubiquitinyl-[acceptor protein]-L-lysine.</text>
        <dbReference type="EC" id="2.3.2.27"/>
    </reaction>
</comment>
<protein>
    <recommendedName>
        <fullName evidence="2">RING-type E3 ubiquitin transferase</fullName>
        <ecNumber evidence="2">2.3.2.27</ecNumber>
    </recommendedName>
</protein>
<dbReference type="PANTHER" id="PTHR45647:SF111">
    <property type="entry name" value="PROTEIN KINASE DOMAIN-CONTAINING PROTEIN"/>
    <property type="match status" value="1"/>
</dbReference>
<keyword evidence="3" id="KW-0833">Ubl conjugation pathway</keyword>
<dbReference type="SUPFAM" id="SSF52402">
    <property type="entry name" value="Adenine nucleotide alpha hydrolases-like"/>
    <property type="match status" value="1"/>
</dbReference>
<proteinExistence type="predicted"/>
<organism evidence="5 6">
    <name type="scientific">Brassica cretica</name>
    <name type="common">Mustard</name>
    <dbReference type="NCBI Taxonomy" id="69181"/>
    <lineage>
        <taxon>Eukaryota</taxon>
        <taxon>Viridiplantae</taxon>
        <taxon>Streptophyta</taxon>
        <taxon>Embryophyta</taxon>
        <taxon>Tracheophyta</taxon>
        <taxon>Spermatophyta</taxon>
        <taxon>Magnoliopsida</taxon>
        <taxon>eudicotyledons</taxon>
        <taxon>Gunneridae</taxon>
        <taxon>Pentapetalae</taxon>
        <taxon>rosids</taxon>
        <taxon>malvids</taxon>
        <taxon>Brassicales</taxon>
        <taxon>Brassicaceae</taxon>
        <taxon>Brassiceae</taxon>
        <taxon>Brassica</taxon>
    </lineage>
</organism>
<evidence type="ECO:0000259" key="4">
    <source>
        <dbReference type="Pfam" id="PF00582"/>
    </source>
</evidence>
<dbReference type="EC" id="2.3.2.27" evidence="2"/>
<evidence type="ECO:0000313" key="6">
    <source>
        <dbReference type="Proteomes" id="UP000712281"/>
    </source>
</evidence>
<accession>A0A8S9I7W0</accession>
<dbReference type="Proteomes" id="UP000712281">
    <property type="component" value="Unassembled WGS sequence"/>
</dbReference>
<name>A0A8S9I7W0_BRACR</name>
<dbReference type="InterPro" id="IPR014729">
    <property type="entry name" value="Rossmann-like_a/b/a_fold"/>
</dbReference>
<reference evidence="5" key="1">
    <citation type="submission" date="2019-12" db="EMBL/GenBank/DDBJ databases">
        <title>Genome sequencing and annotation of Brassica cretica.</title>
        <authorList>
            <person name="Studholme D.J."/>
            <person name="Sarris P.F."/>
        </authorList>
    </citation>
    <scope>NUCLEOTIDE SEQUENCE</scope>
    <source>
        <strain evidence="5">PFS-001/15</strain>
        <tissue evidence="5">Leaf</tissue>
    </source>
</reference>
<evidence type="ECO:0000313" key="5">
    <source>
        <dbReference type="EMBL" id="KAF2565951.1"/>
    </source>
</evidence>
<dbReference type="PANTHER" id="PTHR45647">
    <property type="entry name" value="OS02G0152300 PROTEIN"/>
    <property type="match status" value="1"/>
</dbReference>
<evidence type="ECO:0000256" key="1">
    <source>
        <dbReference type="ARBA" id="ARBA00000900"/>
    </source>
</evidence>
<feature type="domain" description="UspA" evidence="4">
    <location>
        <begin position="9"/>
        <end position="114"/>
    </location>
</feature>
<dbReference type="InterPro" id="IPR051348">
    <property type="entry name" value="U-box_ubiquitin_ligases"/>
</dbReference>
<dbReference type="EMBL" id="QGKW02001911">
    <property type="protein sequence ID" value="KAF2565951.1"/>
    <property type="molecule type" value="Genomic_DNA"/>
</dbReference>
<dbReference type="InterPro" id="IPR006016">
    <property type="entry name" value="UspA"/>
</dbReference>
<dbReference type="AlphaFoldDB" id="A0A8S9I7W0"/>
<sequence length="115" mass="12718">MCEKREESITLAIDRDKESQNALKWTVDNLVSKGQTLTLLHVKLKQSSSLPSGNKSSDDGAELFLPFRCFCARKDVLCQDVIVEDMSAAKGILDFVQKNAVETLVVGASKMTLLR</sequence>
<dbReference type="GO" id="GO:0061630">
    <property type="term" value="F:ubiquitin protein ligase activity"/>
    <property type="evidence" value="ECO:0007669"/>
    <property type="project" value="UniProtKB-EC"/>
</dbReference>